<feature type="compositionally biased region" description="Low complexity" evidence="1">
    <location>
        <begin position="134"/>
        <end position="145"/>
    </location>
</feature>
<dbReference type="InParanoid" id="A0A316VBA0"/>
<dbReference type="EMBL" id="KZ819603">
    <property type="protein sequence ID" value="PWN34917.1"/>
    <property type="molecule type" value="Genomic_DNA"/>
</dbReference>
<evidence type="ECO:0000313" key="4">
    <source>
        <dbReference type="Proteomes" id="UP000245771"/>
    </source>
</evidence>
<dbReference type="GO" id="GO:0019005">
    <property type="term" value="C:SCF ubiquitin ligase complex"/>
    <property type="evidence" value="ECO:0007669"/>
    <property type="project" value="TreeGrafter"/>
</dbReference>
<feature type="domain" description="DNA repair protein rhp7 treble clef" evidence="2">
    <location>
        <begin position="163"/>
        <end position="194"/>
    </location>
</feature>
<accession>A0A316VBA0</accession>
<proteinExistence type="predicted"/>
<dbReference type="FunCoup" id="A0A316VBA0">
    <property type="interactions" value="163"/>
</dbReference>
<dbReference type="InterPro" id="IPR006553">
    <property type="entry name" value="Leu-rich_rpt_Cys-con_subtyp"/>
</dbReference>
<evidence type="ECO:0000313" key="3">
    <source>
        <dbReference type="EMBL" id="PWN34917.1"/>
    </source>
</evidence>
<dbReference type="InterPro" id="IPR056451">
    <property type="entry name" value="Znf_Tbcl_Rhp7"/>
</dbReference>
<evidence type="ECO:0000259" key="2">
    <source>
        <dbReference type="Pfam" id="PF23550"/>
    </source>
</evidence>
<dbReference type="SMART" id="SM00367">
    <property type="entry name" value="LRR_CC"/>
    <property type="match status" value="5"/>
</dbReference>
<keyword evidence="4" id="KW-1185">Reference proteome</keyword>
<dbReference type="AlphaFoldDB" id="A0A316VBA0"/>
<feature type="region of interest" description="Disordered" evidence="1">
    <location>
        <begin position="75"/>
        <end position="145"/>
    </location>
</feature>
<sequence>MSNNGANQRSEVRGPTSALTAFLRSKNIRVPNANRFRRRDDTGPLVLDETTGAVIGENGQVVAQAEEVSAAVDATVSGSATPSSSSTPQATSQSERLARIASRRKNQSMNFEEEDSEASDDEETPSAAKKQKVSNNASASTSASASNGAIVLGDHSSRHTAAGAVDFCAACAKRFSVTAYTHHTEKGGVCHKCKDLILNGRKTTSGRASGVRGVTTGDASPSESPAPAKRSKARRKPNQLMFEKTRLPTLQSMCINIIADNIEDVEGLIGIANQNMDSISKSISKNRRLNSQTVNLFLQSSAKELTFYDCSALDCDVLASIPAFCPFVESINLQYCGMLDNTSIDAWSKKCKKLRKIELYGPFLVRVEAWHRFFQAMGERLTTFKIRESPRFDKGCCEKMVEFCPNITELGLAQIGPLNADCLSVLKAYGHQLTYLDISDPGVSAPGVPPKGLEDDAVIGMLQATGPRLVHLDISRNADLTSKTLLDGILANCISLQKLSVIQMHAEEILPEHWVSLFQGLKERGAAKLTHVNLERCLAVDDSVIEALIDFCGASLVELNLNSCDKITENGFKQIAQNCRSLKMLDVGFCRAIDDGIVTDMVNSIRDLQEIWLFSCNRITPFLTSSRVRLLGKEKYAKA</sequence>
<organism evidence="3 4">
    <name type="scientific">Meira miltonrushii</name>
    <dbReference type="NCBI Taxonomy" id="1280837"/>
    <lineage>
        <taxon>Eukaryota</taxon>
        <taxon>Fungi</taxon>
        <taxon>Dikarya</taxon>
        <taxon>Basidiomycota</taxon>
        <taxon>Ustilaginomycotina</taxon>
        <taxon>Exobasidiomycetes</taxon>
        <taxon>Exobasidiales</taxon>
        <taxon>Brachybasidiaceae</taxon>
        <taxon>Meira</taxon>
    </lineage>
</organism>
<reference evidence="3 4" key="1">
    <citation type="journal article" date="2018" name="Mol. Biol. Evol.">
        <title>Broad Genomic Sampling Reveals a Smut Pathogenic Ancestry of the Fungal Clade Ustilaginomycotina.</title>
        <authorList>
            <person name="Kijpornyongpan T."/>
            <person name="Mondo S.J."/>
            <person name="Barry K."/>
            <person name="Sandor L."/>
            <person name="Lee J."/>
            <person name="Lipzen A."/>
            <person name="Pangilinan J."/>
            <person name="LaButti K."/>
            <person name="Hainaut M."/>
            <person name="Henrissat B."/>
            <person name="Grigoriev I.V."/>
            <person name="Spatafora J.W."/>
            <person name="Aime M.C."/>
        </authorList>
    </citation>
    <scope>NUCLEOTIDE SEQUENCE [LARGE SCALE GENOMIC DNA]</scope>
    <source>
        <strain evidence="3 4">MCA 3882</strain>
    </source>
</reference>
<feature type="region of interest" description="Disordered" evidence="1">
    <location>
        <begin position="204"/>
        <end position="238"/>
    </location>
</feature>
<dbReference type="Gene3D" id="3.80.10.10">
    <property type="entry name" value="Ribonuclease Inhibitor"/>
    <property type="match status" value="2"/>
</dbReference>
<feature type="compositionally biased region" description="Low complexity" evidence="1">
    <location>
        <begin position="79"/>
        <end position="94"/>
    </location>
</feature>
<dbReference type="Proteomes" id="UP000245771">
    <property type="component" value="Unassembled WGS sequence"/>
</dbReference>
<gene>
    <name evidence="3" type="ORF">FA14DRAFT_160319</name>
</gene>
<dbReference type="PANTHER" id="PTHR13318">
    <property type="entry name" value="PARTNER OF PAIRED, ISOFORM B-RELATED"/>
    <property type="match status" value="1"/>
</dbReference>
<dbReference type="GO" id="GO:0031146">
    <property type="term" value="P:SCF-dependent proteasomal ubiquitin-dependent protein catabolic process"/>
    <property type="evidence" value="ECO:0007669"/>
    <property type="project" value="TreeGrafter"/>
</dbReference>
<protein>
    <submittedName>
        <fullName evidence="3">RNI-like protein</fullName>
    </submittedName>
</protein>
<dbReference type="SUPFAM" id="SSF52047">
    <property type="entry name" value="RNI-like"/>
    <property type="match status" value="1"/>
</dbReference>
<evidence type="ECO:0000256" key="1">
    <source>
        <dbReference type="SAM" id="MobiDB-lite"/>
    </source>
</evidence>
<dbReference type="Pfam" id="PF23550">
    <property type="entry name" value="zf_Tbcl_Rhp7"/>
    <property type="match status" value="1"/>
</dbReference>
<dbReference type="GeneID" id="37020403"/>
<name>A0A316VBA0_9BASI</name>
<dbReference type="STRING" id="1280837.A0A316VBA0"/>
<dbReference type="OrthoDB" id="421226at2759"/>
<feature type="compositionally biased region" description="Acidic residues" evidence="1">
    <location>
        <begin position="111"/>
        <end position="124"/>
    </location>
</feature>
<dbReference type="RefSeq" id="XP_025355219.1">
    <property type="nucleotide sequence ID" value="XM_025498622.1"/>
</dbReference>
<dbReference type="InterPro" id="IPR032675">
    <property type="entry name" value="LRR_dom_sf"/>
</dbReference>